<evidence type="ECO:0000256" key="1">
    <source>
        <dbReference type="ARBA" id="ARBA00009460"/>
    </source>
</evidence>
<dbReference type="Gene3D" id="3.30.200.20">
    <property type="entry name" value="Phosphorylase Kinase, domain 1"/>
    <property type="match status" value="1"/>
</dbReference>
<evidence type="ECO:0008006" key="5">
    <source>
        <dbReference type="Google" id="ProtNLM"/>
    </source>
</evidence>
<dbReference type="Proteomes" id="UP000279089">
    <property type="component" value="Unassembled WGS sequence"/>
</dbReference>
<evidence type="ECO:0000256" key="2">
    <source>
        <dbReference type="PIRNR" id="PIRNR006221"/>
    </source>
</evidence>
<evidence type="ECO:0000313" key="4">
    <source>
        <dbReference type="Proteomes" id="UP000279089"/>
    </source>
</evidence>
<accession>A0A3N4N1Q8</accession>
<organism evidence="3 4">
    <name type="scientific">Chitinophaga barathri</name>
    <dbReference type="NCBI Taxonomy" id="1647451"/>
    <lineage>
        <taxon>Bacteria</taxon>
        <taxon>Pseudomonadati</taxon>
        <taxon>Bacteroidota</taxon>
        <taxon>Chitinophagia</taxon>
        <taxon>Chitinophagales</taxon>
        <taxon>Chitinophagaceae</taxon>
        <taxon>Chitinophaga</taxon>
    </lineage>
</organism>
<dbReference type="Pfam" id="PF03881">
    <property type="entry name" value="Fructosamin_kin"/>
    <property type="match status" value="1"/>
</dbReference>
<comment type="caution">
    <text evidence="3">The sequence shown here is derived from an EMBL/GenBank/DDBJ whole genome shotgun (WGS) entry which is preliminary data.</text>
</comment>
<dbReference type="OrthoDB" id="5291879at2"/>
<dbReference type="PANTHER" id="PTHR12149:SF8">
    <property type="entry name" value="PROTEIN-RIBULOSAMINE 3-KINASE"/>
    <property type="match status" value="1"/>
</dbReference>
<proteinExistence type="inferred from homology"/>
<dbReference type="SUPFAM" id="SSF56112">
    <property type="entry name" value="Protein kinase-like (PK-like)"/>
    <property type="match status" value="1"/>
</dbReference>
<dbReference type="InterPro" id="IPR016477">
    <property type="entry name" value="Fructo-/Ketosamine-3-kinase"/>
</dbReference>
<dbReference type="PIRSF" id="PIRSF006221">
    <property type="entry name" value="Ketosamine-3-kinase"/>
    <property type="match status" value="1"/>
</dbReference>
<comment type="similarity">
    <text evidence="1 2">Belongs to the fructosamine kinase family.</text>
</comment>
<dbReference type="EMBL" id="RMBX01000004">
    <property type="protein sequence ID" value="RPD41553.1"/>
    <property type="molecule type" value="Genomic_DNA"/>
</dbReference>
<reference evidence="4" key="1">
    <citation type="submission" date="2018-11" db="EMBL/GenBank/DDBJ databases">
        <title>Chitinophaga lutea sp.nov., isolate from arsenic contaminated soil.</title>
        <authorList>
            <person name="Zong Y."/>
        </authorList>
    </citation>
    <scope>NUCLEOTIDE SEQUENCE [LARGE SCALE GENOMIC DNA]</scope>
    <source>
        <strain evidence="4">YLT18</strain>
    </source>
</reference>
<dbReference type="AlphaFoldDB" id="A0A3N4N1Q8"/>
<evidence type="ECO:0000313" key="3">
    <source>
        <dbReference type="EMBL" id="RPD41553.1"/>
    </source>
</evidence>
<dbReference type="InterPro" id="IPR011009">
    <property type="entry name" value="Kinase-like_dom_sf"/>
</dbReference>
<keyword evidence="4" id="KW-1185">Reference proteome</keyword>
<dbReference type="Gene3D" id="3.90.1200.10">
    <property type="match status" value="1"/>
</dbReference>
<gene>
    <name evidence="3" type="ORF">EG028_09605</name>
</gene>
<dbReference type="PANTHER" id="PTHR12149">
    <property type="entry name" value="FRUCTOSAMINE 3 KINASE-RELATED PROTEIN"/>
    <property type="match status" value="1"/>
</dbReference>
<name>A0A3N4N1Q8_9BACT</name>
<dbReference type="GO" id="GO:0016301">
    <property type="term" value="F:kinase activity"/>
    <property type="evidence" value="ECO:0007669"/>
    <property type="project" value="UniProtKB-UniRule"/>
</dbReference>
<sequence>MIDEMIKRELNTTLSRQLSVKIQINHAERIHGGDINETFLLDTSEGRYFLKMNDARKYPDMFEKELSGLEELGAANVITVPRPLCFGTAGNRAFLLLEYLDKGNAAPDFWENFAASVARLHDQTRPYFGLNAANYIGSLKQYNTPYSSWAVFYAFNRLMPLAKMAFDNYRIDKPVLQQLENLCRRLPQLFPDEPPSLLHGDLWSGNFLVGSNGKAVIFDPAVYYGHREMDLAMTRLFGGFDTRFYYTYQAIRPLESGWQQRLGLCQLYPLLVHLNLFGGNYFNDVKDVLQQYN</sequence>
<protein>
    <recommendedName>
        <fullName evidence="5">Ketosamine-3-kinase</fullName>
    </recommendedName>
</protein>
<keyword evidence="2" id="KW-0418">Kinase</keyword>
<dbReference type="RefSeq" id="WP_120516144.1">
    <property type="nucleotide sequence ID" value="NZ_QXZY01000005.1"/>
</dbReference>
<keyword evidence="2" id="KW-0808">Transferase</keyword>